<evidence type="ECO:0000256" key="4">
    <source>
        <dbReference type="ARBA" id="ARBA00022679"/>
    </source>
</evidence>
<dbReference type="SUPFAM" id="SSF55785">
    <property type="entry name" value="PYP-like sensor domain (PAS domain)"/>
    <property type="match status" value="1"/>
</dbReference>
<dbReference type="GO" id="GO:0005524">
    <property type="term" value="F:ATP binding"/>
    <property type="evidence" value="ECO:0007669"/>
    <property type="project" value="UniProtKB-KW"/>
</dbReference>
<dbReference type="PRINTS" id="PR00344">
    <property type="entry name" value="BCTRLSENSOR"/>
</dbReference>
<dbReference type="InterPro" id="IPR029016">
    <property type="entry name" value="GAF-like_dom_sf"/>
</dbReference>
<evidence type="ECO:0000256" key="7">
    <source>
        <dbReference type="ARBA" id="ARBA00022840"/>
    </source>
</evidence>
<dbReference type="Gene3D" id="3.30.565.10">
    <property type="entry name" value="Histidine kinase-like ATPase, C-terminal domain"/>
    <property type="match status" value="1"/>
</dbReference>
<dbReference type="CDD" id="cd00130">
    <property type="entry name" value="PAS"/>
    <property type="match status" value="1"/>
</dbReference>
<dbReference type="SMART" id="SM00091">
    <property type="entry name" value="PAS"/>
    <property type="match status" value="1"/>
</dbReference>
<comment type="caution">
    <text evidence="11">The sequence shown here is derived from an EMBL/GenBank/DDBJ whole genome shotgun (WGS) entry which is preliminary data.</text>
</comment>
<feature type="domain" description="Histidine kinase" evidence="9">
    <location>
        <begin position="370"/>
        <end position="578"/>
    </location>
</feature>
<keyword evidence="12" id="KW-1185">Reference proteome</keyword>
<dbReference type="GO" id="GO:0000155">
    <property type="term" value="F:phosphorelay sensor kinase activity"/>
    <property type="evidence" value="ECO:0007669"/>
    <property type="project" value="InterPro"/>
</dbReference>
<keyword evidence="7" id="KW-0067">ATP-binding</keyword>
<dbReference type="SMART" id="SM00065">
    <property type="entry name" value="GAF"/>
    <property type="match status" value="1"/>
</dbReference>
<dbReference type="Pfam" id="PF00989">
    <property type="entry name" value="PAS"/>
    <property type="match status" value="1"/>
</dbReference>
<evidence type="ECO:0000313" key="12">
    <source>
        <dbReference type="Proteomes" id="UP000481033"/>
    </source>
</evidence>
<organism evidence="11 12">
    <name type="scientific">Adonisia turfae CCMR0081</name>
    <dbReference type="NCBI Taxonomy" id="2292702"/>
    <lineage>
        <taxon>Bacteria</taxon>
        <taxon>Bacillati</taxon>
        <taxon>Cyanobacteriota</taxon>
        <taxon>Adonisia</taxon>
        <taxon>Adonisia turfae</taxon>
    </lineage>
</organism>
<dbReference type="InterPro" id="IPR003594">
    <property type="entry name" value="HATPase_dom"/>
</dbReference>
<dbReference type="PROSITE" id="PS50112">
    <property type="entry name" value="PAS"/>
    <property type="match status" value="1"/>
</dbReference>
<dbReference type="PANTHER" id="PTHR43065">
    <property type="entry name" value="SENSOR HISTIDINE KINASE"/>
    <property type="match status" value="1"/>
</dbReference>
<evidence type="ECO:0000256" key="2">
    <source>
        <dbReference type="ARBA" id="ARBA00012438"/>
    </source>
</evidence>
<evidence type="ECO:0000256" key="1">
    <source>
        <dbReference type="ARBA" id="ARBA00000085"/>
    </source>
</evidence>
<comment type="catalytic activity">
    <reaction evidence="1">
        <text>ATP + protein L-histidine = ADP + protein N-phospho-L-histidine.</text>
        <dbReference type="EC" id="2.7.13.3"/>
    </reaction>
</comment>
<dbReference type="Gene3D" id="3.30.450.40">
    <property type="match status" value="1"/>
</dbReference>
<dbReference type="InterPro" id="IPR035965">
    <property type="entry name" value="PAS-like_dom_sf"/>
</dbReference>
<dbReference type="InterPro" id="IPR036890">
    <property type="entry name" value="HATPase_C_sf"/>
</dbReference>
<reference evidence="11 12" key="1">
    <citation type="journal article" date="2020" name="Microb. Ecol.">
        <title>Ecogenomics of the Marine Benthic Filamentous Cyanobacterium Adonisia.</title>
        <authorList>
            <person name="Walter J.M."/>
            <person name="Coutinho F.H."/>
            <person name="Leomil L."/>
            <person name="Hargreaves P.I."/>
            <person name="Campeao M.E."/>
            <person name="Vieira V.V."/>
            <person name="Silva B.S."/>
            <person name="Fistarol G.O."/>
            <person name="Salomon P.S."/>
            <person name="Sawabe T."/>
            <person name="Mino S."/>
            <person name="Hosokawa M."/>
            <person name="Miyashita H."/>
            <person name="Maruyama F."/>
            <person name="van Verk M.C."/>
            <person name="Dutilh B.E."/>
            <person name="Thompson C.C."/>
            <person name="Thompson F.L."/>
        </authorList>
    </citation>
    <scope>NUCLEOTIDE SEQUENCE [LARGE SCALE GENOMIC DNA]</scope>
    <source>
        <strain evidence="11 12">CCMR0081</strain>
    </source>
</reference>
<dbReference type="Pfam" id="PF00512">
    <property type="entry name" value="HisKA"/>
    <property type="match status" value="1"/>
</dbReference>
<dbReference type="SUPFAM" id="SSF55781">
    <property type="entry name" value="GAF domain-like"/>
    <property type="match status" value="1"/>
</dbReference>
<keyword evidence="5" id="KW-0547">Nucleotide-binding</keyword>
<dbReference type="Gene3D" id="3.30.450.20">
    <property type="entry name" value="PAS domain"/>
    <property type="match status" value="1"/>
</dbReference>
<evidence type="ECO:0000256" key="5">
    <source>
        <dbReference type="ARBA" id="ARBA00022741"/>
    </source>
</evidence>
<name>A0A6M0RMT1_9CYAN</name>
<evidence type="ECO:0000256" key="8">
    <source>
        <dbReference type="ARBA" id="ARBA00023012"/>
    </source>
</evidence>
<dbReference type="EMBL" id="QXHD01000004">
    <property type="protein sequence ID" value="NEZ57160.1"/>
    <property type="molecule type" value="Genomic_DNA"/>
</dbReference>
<dbReference type="CDD" id="cd00082">
    <property type="entry name" value="HisKA"/>
    <property type="match status" value="1"/>
</dbReference>
<dbReference type="InterPro" id="IPR004358">
    <property type="entry name" value="Sig_transdc_His_kin-like_C"/>
</dbReference>
<dbReference type="InterPro" id="IPR000014">
    <property type="entry name" value="PAS"/>
</dbReference>
<dbReference type="InterPro" id="IPR005467">
    <property type="entry name" value="His_kinase_dom"/>
</dbReference>
<dbReference type="SUPFAM" id="SSF47384">
    <property type="entry name" value="Homodimeric domain of signal transducing histidine kinase"/>
    <property type="match status" value="1"/>
</dbReference>
<dbReference type="PROSITE" id="PS50109">
    <property type="entry name" value="HIS_KIN"/>
    <property type="match status" value="1"/>
</dbReference>
<proteinExistence type="predicted"/>
<dbReference type="PANTHER" id="PTHR43065:SF10">
    <property type="entry name" value="PEROXIDE STRESS-ACTIVATED HISTIDINE KINASE MAK3"/>
    <property type="match status" value="1"/>
</dbReference>
<dbReference type="SUPFAM" id="SSF55874">
    <property type="entry name" value="ATPase domain of HSP90 chaperone/DNA topoisomerase II/histidine kinase"/>
    <property type="match status" value="1"/>
</dbReference>
<protein>
    <recommendedName>
        <fullName evidence="2">histidine kinase</fullName>
        <ecNumber evidence="2">2.7.13.3</ecNumber>
    </recommendedName>
</protein>
<dbReference type="GO" id="GO:0006355">
    <property type="term" value="P:regulation of DNA-templated transcription"/>
    <property type="evidence" value="ECO:0007669"/>
    <property type="project" value="InterPro"/>
</dbReference>
<keyword evidence="6" id="KW-0418">Kinase</keyword>
<dbReference type="InterPro" id="IPR036097">
    <property type="entry name" value="HisK_dim/P_sf"/>
</dbReference>
<dbReference type="Proteomes" id="UP000481033">
    <property type="component" value="Unassembled WGS sequence"/>
</dbReference>
<keyword evidence="4" id="KW-0808">Transferase</keyword>
<dbReference type="EC" id="2.7.13.3" evidence="2"/>
<dbReference type="Gene3D" id="1.10.287.130">
    <property type="match status" value="1"/>
</dbReference>
<evidence type="ECO:0000259" key="10">
    <source>
        <dbReference type="PROSITE" id="PS50112"/>
    </source>
</evidence>
<evidence type="ECO:0000256" key="6">
    <source>
        <dbReference type="ARBA" id="ARBA00022777"/>
    </source>
</evidence>
<keyword evidence="3" id="KW-0597">Phosphoprotein</keyword>
<gene>
    <name evidence="11" type="ORF">DXZ20_16035</name>
</gene>
<accession>A0A6M0RMT1</accession>
<dbReference type="InterPro" id="IPR003018">
    <property type="entry name" value="GAF"/>
</dbReference>
<dbReference type="Pfam" id="PF01590">
    <property type="entry name" value="GAF"/>
    <property type="match status" value="1"/>
</dbReference>
<dbReference type="Pfam" id="PF02518">
    <property type="entry name" value="HATPase_c"/>
    <property type="match status" value="1"/>
</dbReference>
<dbReference type="NCBIfam" id="TIGR00229">
    <property type="entry name" value="sensory_box"/>
    <property type="match status" value="1"/>
</dbReference>
<feature type="domain" description="PAS" evidence="10">
    <location>
        <begin position="225"/>
        <end position="296"/>
    </location>
</feature>
<sequence length="579" mass="64529">MSAMNESQLQVACIPNHQIQSRWLSALTSLRYRAGHLEAYLEELVSGLRHGLGASRVMLGQYLGSGKYDFIVSPELQPGKPENYAYWSRLAEDILTQRNSATGVYILQANLNVAYCGVPVVTPKGCCCGILLALRPAIEPFQTEDQQILTLMAHQAAMAIELERCCHSVSNHTLETVSPRHPLQLLQEKLMTVNQQLTQKLDHYRTELQRVSARLQVESIAHSSLEQRFRKIFDGSNDAIFVIDPAQDQILEANPRATELLNYSHQELLNAIKISQVHPDEMPKLLEFTRNVFHNGRGWTDELTCLTKSKHKLPAEISAAPIEFEGRQCILAMVRDISERRRLDAQRQQAEAHAKKALSHLAEVGELSSMIVHEIRNPLTTVLMGLTSFQKLDLDGRFKARLDIALEEADRLKRLLNEILLFSKPQALNCKPLELNTWSADLLKSLQSHPSVADQVIEFHANPISAIVSADSDKLKQVFINLLTNACEATAAGEIVTWEITYPSKANHLTVQIHNGGNPIPPSILEKITTPFFTTKPNGNGLGLAIVKRIVNAHKGQFSITSDAKSGTTVTVMLPVLKR</sequence>
<evidence type="ECO:0000259" key="9">
    <source>
        <dbReference type="PROSITE" id="PS50109"/>
    </source>
</evidence>
<dbReference type="InterPro" id="IPR013767">
    <property type="entry name" value="PAS_fold"/>
</dbReference>
<dbReference type="InterPro" id="IPR003661">
    <property type="entry name" value="HisK_dim/P_dom"/>
</dbReference>
<keyword evidence="8" id="KW-0902">Two-component regulatory system</keyword>
<dbReference type="SMART" id="SM00388">
    <property type="entry name" value="HisKA"/>
    <property type="match status" value="1"/>
</dbReference>
<dbReference type="AlphaFoldDB" id="A0A6M0RMT1"/>
<evidence type="ECO:0000313" key="11">
    <source>
        <dbReference type="EMBL" id="NEZ57160.1"/>
    </source>
</evidence>
<evidence type="ECO:0000256" key="3">
    <source>
        <dbReference type="ARBA" id="ARBA00022553"/>
    </source>
</evidence>
<dbReference type="SMART" id="SM00387">
    <property type="entry name" value="HATPase_c"/>
    <property type="match status" value="1"/>
</dbReference>